<evidence type="ECO:0000313" key="2">
    <source>
        <dbReference type="Proteomes" id="UP001596106"/>
    </source>
</evidence>
<evidence type="ECO:0008006" key="3">
    <source>
        <dbReference type="Google" id="ProtNLM"/>
    </source>
</evidence>
<keyword evidence="2" id="KW-1185">Reference proteome</keyword>
<comment type="caution">
    <text evidence="1">The sequence shown here is derived from an EMBL/GenBank/DDBJ whole genome shotgun (WGS) entry which is preliminary data.</text>
</comment>
<dbReference type="SUPFAM" id="SSF47789">
    <property type="entry name" value="C-terminal domain of RNA polymerase alpha subunit"/>
    <property type="match status" value="1"/>
</dbReference>
<dbReference type="RefSeq" id="WP_379845376.1">
    <property type="nucleotide sequence ID" value="NZ_JBHSMA010000003.1"/>
</dbReference>
<evidence type="ECO:0000313" key="1">
    <source>
        <dbReference type="EMBL" id="MFC5410202.1"/>
    </source>
</evidence>
<accession>A0ABW0IDJ9</accession>
<dbReference type="EMBL" id="JBHSMA010000003">
    <property type="protein sequence ID" value="MFC5410202.1"/>
    <property type="molecule type" value="Genomic_DNA"/>
</dbReference>
<reference evidence="2" key="1">
    <citation type="journal article" date="2019" name="Int. J. Syst. Evol. Microbiol.">
        <title>The Global Catalogue of Microorganisms (GCM) 10K type strain sequencing project: providing services to taxonomists for standard genome sequencing and annotation.</title>
        <authorList>
            <consortium name="The Broad Institute Genomics Platform"/>
            <consortium name="The Broad Institute Genome Sequencing Center for Infectious Disease"/>
            <person name="Wu L."/>
            <person name="Ma J."/>
        </authorList>
    </citation>
    <scope>NUCLEOTIDE SEQUENCE [LARGE SCALE GENOMIC DNA]</scope>
    <source>
        <strain evidence="2">CCUG 55250</strain>
    </source>
</reference>
<organism evidence="1 2">
    <name type="scientific">Larkinella bovis</name>
    <dbReference type="NCBI Taxonomy" id="683041"/>
    <lineage>
        <taxon>Bacteria</taxon>
        <taxon>Pseudomonadati</taxon>
        <taxon>Bacteroidota</taxon>
        <taxon>Cytophagia</taxon>
        <taxon>Cytophagales</taxon>
        <taxon>Spirosomataceae</taxon>
        <taxon>Larkinella</taxon>
    </lineage>
</organism>
<gene>
    <name evidence="1" type="ORF">ACFPMF_12830</name>
</gene>
<protein>
    <recommendedName>
        <fullName evidence="3">DNA-binding protein</fullName>
    </recommendedName>
</protein>
<proteinExistence type="predicted"/>
<dbReference type="Proteomes" id="UP001596106">
    <property type="component" value="Unassembled WGS sequence"/>
</dbReference>
<dbReference type="Gene3D" id="1.10.150.20">
    <property type="entry name" value="5' to 3' exonuclease, C-terminal subdomain"/>
    <property type="match status" value="1"/>
</dbReference>
<name>A0ABW0IDJ9_9BACT</name>
<sequence length="65" mass="7048">MKNPTNLPIRLAQPAQRALAAAGITTLDQFTRWTEKEVAQWHGIGPNALKAIRQALAAHGLDFAS</sequence>